<sequence length="68" mass="8034">MIELQLSVNGENWGKQKFFDFKQASEVFSCLNDNRDIQYDLWSKMDDYLDRIETIELEDLGLPLEAQS</sequence>
<organism evidence="1">
    <name type="scientific">viral metagenome</name>
    <dbReference type="NCBI Taxonomy" id="1070528"/>
    <lineage>
        <taxon>unclassified sequences</taxon>
        <taxon>metagenomes</taxon>
        <taxon>organismal metagenomes</taxon>
    </lineage>
</organism>
<dbReference type="AlphaFoldDB" id="A0A6M3LML9"/>
<dbReference type="EMBL" id="MT143267">
    <property type="protein sequence ID" value="QJA94862.1"/>
    <property type="molecule type" value="Genomic_DNA"/>
</dbReference>
<gene>
    <name evidence="1" type="ORF">MM415B03711_0004</name>
</gene>
<evidence type="ECO:0000313" key="1">
    <source>
        <dbReference type="EMBL" id="QJA94862.1"/>
    </source>
</evidence>
<accession>A0A6M3LML9</accession>
<proteinExistence type="predicted"/>
<protein>
    <submittedName>
        <fullName evidence="1">Uncharacterized protein</fullName>
    </submittedName>
</protein>
<name>A0A6M3LML9_9ZZZZ</name>
<reference evidence="1" key="1">
    <citation type="submission" date="2020-03" db="EMBL/GenBank/DDBJ databases">
        <title>The deep terrestrial virosphere.</title>
        <authorList>
            <person name="Holmfeldt K."/>
            <person name="Nilsson E."/>
            <person name="Simone D."/>
            <person name="Lopez-Fernandez M."/>
            <person name="Wu X."/>
            <person name="de Brujin I."/>
            <person name="Lundin D."/>
            <person name="Andersson A."/>
            <person name="Bertilsson S."/>
            <person name="Dopson M."/>
        </authorList>
    </citation>
    <scope>NUCLEOTIDE SEQUENCE</scope>
    <source>
        <strain evidence="1">MM415B03711</strain>
    </source>
</reference>